<gene>
    <name evidence="3" type="ORF">C0039_11865</name>
</gene>
<dbReference type="Gene3D" id="3.30.160.670">
    <property type="match status" value="1"/>
</dbReference>
<dbReference type="Pfam" id="PF13590">
    <property type="entry name" value="DUF4136"/>
    <property type="match status" value="1"/>
</dbReference>
<comment type="caution">
    <text evidence="3">The sequence shown here is derived from an EMBL/GenBank/DDBJ whole genome shotgun (WGS) entry which is preliminary data.</text>
</comment>
<sequence length="201" mass="22577">MNATLKRLCTSIPLFSAALLMVACSTTPKPSIDFKQDYDFSKARKISFYDRSGQVSGDNPLQLSDFQKERIDDALALELRNRGFEVVDSDAEADLLLSWHLGTQHKTDVRTYETPSYGMGYGRYGGYNRYSMYNCWNCSNTEVSVSNYTEGTFIIDMIDPKLGKSVWRSVTQSKLKGKKHEDEPGEINEAAALVLGTFPPL</sequence>
<dbReference type="AlphaFoldDB" id="A0A2N5X1U1"/>
<name>A0A2N5X1U1_9GAMM</name>
<dbReference type="InterPro" id="IPR025411">
    <property type="entry name" value="DUF4136"/>
</dbReference>
<dbReference type="Proteomes" id="UP000235005">
    <property type="component" value="Unassembled WGS sequence"/>
</dbReference>
<organism evidence="3 4">
    <name type="scientific">Pseudohalioglobus lutimaris</name>
    <dbReference type="NCBI Taxonomy" id="1737061"/>
    <lineage>
        <taxon>Bacteria</taxon>
        <taxon>Pseudomonadati</taxon>
        <taxon>Pseudomonadota</taxon>
        <taxon>Gammaproteobacteria</taxon>
        <taxon>Cellvibrionales</taxon>
        <taxon>Halieaceae</taxon>
        <taxon>Pseudohalioglobus</taxon>
    </lineage>
</organism>
<accession>A0A2N5X1U1</accession>
<feature type="domain" description="DUF4136" evidence="2">
    <location>
        <begin position="32"/>
        <end position="200"/>
    </location>
</feature>
<feature type="chain" id="PRO_5014704576" evidence="1">
    <location>
        <begin position="26"/>
        <end position="201"/>
    </location>
</feature>
<protein>
    <submittedName>
        <fullName evidence="3">DUF4136 domain-containing protein</fullName>
    </submittedName>
</protein>
<evidence type="ECO:0000259" key="2">
    <source>
        <dbReference type="Pfam" id="PF13590"/>
    </source>
</evidence>
<keyword evidence="4" id="KW-1185">Reference proteome</keyword>
<feature type="signal peptide" evidence="1">
    <location>
        <begin position="1"/>
        <end position="25"/>
    </location>
</feature>
<reference evidence="3 4" key="1">
    <citation type="submission" date="2018-01" db="EMBL/GenBank/DDBJ databases">
        <title>The draft genome sequence of Halioglobus lutimaris HF004.</title>
        <authorList>
            <person name="Du Z.-J."/>
            <person name="Shi M.-J."/>
        </authorList>
    </citation>
    <scope>NUCLEOTIDE SEQUENCE [LARGE SCALE GENOMIC DNA]</scope>
    <source>
        <strain evidence="3 4">HF004</strain>
    </source>
</reference>
<evidence type="ECO:0000313" key="3">
    <source>
        <dbReference type="EMBL" id="PLW68467.1"/>
    </source>
</evidence>
<proteinExistence type="predicted"/>
<dbReference type="RefSeq" id="WP_076000214.1">
    <property type="nucleotide sequence ID" value="NZ_PKUS01000013.1"/>
</dbReference>
<evidence type="ECO:0000313" key="4">
    <source>
        <dbReference type="Proteomes" id="UP000235005"/>
    </source>
</evidence>
<dbReference type="OrthoDB" id="118896at2"/>
<dbReference type="EMBL" id="PKUS01000013">
    <property type="protein sequence ID" value="PLW68467.1"/>
    <property type="molecule type" value="Genomic_DNA"/>
</dbReference>
<dbReference type="PROSITE" id="PS51257">
    <property type="entry name" value="PROKAR_LIPOPROTEIN"/>
    <property type="match status" value="1"/>
</dbReference>
<keyword evidence="1" id="KW-0732">Signal</keyword>
<evidence type="ECO:0000256" key="1">
    <source>
        <dbReference type="SAM" id="SignalP"/>
    </source>
</evidence>